<gene>
    <name evidence="5" type="ORF">CQW23_04323</name>
</gene>
<dbReference type="Gene3D" id="1.10.510.10">
    <property type="entry name" value="Transferase(Phosphotransferase) domain 1"/>
    <property type="match status" value="1"/>
</dbReference>
<dbReference type="InterPro" id="IPR052059">
    <property type="entry name" value="CR_Ser/Thr_kinase"/>
</dbReference>
<name>A0A2G2XEC8_CAPBA</name>
<keyword evidence="3" id="KW-0418">Kinase</keyword>
<keyword evidence="4" id="KW-0067">ATP-binding</keyword>
<keyword evidence="1" id="KW-0808">Transferase</keyword>
<evidence type="ECO:0000256" key="2">
    <source>
        <dbReference type="ARBA" id="ARBA00022741"/>
    </source>
</evidence>
<evidence type="ECO:0008006" key="7">
    <source>
        <dbReference type="Google" id="ProtNLM"/>
    </source>
</evidence>
<accession>A0A2G2XEC8</accession>
<evidence type="ECO:0000256" key="1">
    <source>
        <dbReference type="ARBA" id="ARBA00022679"/>
    </source>
</evidence>
<protein>
    <recommendedName>
        <fullName evidence="7">LRR receptor-like serine/threonine-protein kinase</fullName>
    </recommendedName>
</protein>
<dbReference type="PANTHER" id="PTHR47973">
    <property type="entry name" value="CYSTEINE-RICH RECEPTOR-LIKE PROTEIN KINASE 3"/>
    <property type="match status" value="1"/>
</dbReference>
<evidence type="ECO:0000313" key="6">
    <source>
        <dbReference type="Proteomes" id="UP000224567"/>
    </source>
</evidence>
<comment type="caution">
    <text evidence="5">The sequence shown here is derived from an EMBL/GenBank/DDBJ whole genome shotgun (WGS) entry which is preliminary data.</text>
</comment>
<organism evidence="5 6">
    <name type="scientific">Capsicum baccatum</name>
    <name type="common">Peruvian pepper</name>
    <dbReference type="NCBI Taxonomy" id="33114"/>
    <lineage>
        <taxon>Eukaryota</taxon>
        <taxon>Viridiplantae</taxon>
        <taxon>Streptophyta</taxon>
        <taxon>Embryophyta</taxon>
        <taxon>Tracheophyta</taxon>
        <taxon>Spermatophyta</taxon>
        <taxon>Magnoliopsida</taxon>
        <taxon>eudicotyledons</taxon>
        <taxon>Gunneridae</taxon>
        <taxon>Pentapetalae</taxon>
        <taxon>asterids</taxon>
        <taxon>lamiids</taxon>
        <taxon>Solanales</taxon>
        <taxon>Solanaceae</taxon>
        <taxon>Solanoideae</taxon>
        <taxon>Capsiceae</taxon>
        <taxon>Capsicum</taxon>
    </lineage>
</organism>
<dbReference type="EMBL" id="MLFT02000002">
    <property type="protein sequence ID" value="PHT55837.1"/>
    <property type="molecule type" value="Genomic_DNA"/>
</dbReference>
<reference evidence="5 6" key="1">
    <citation type="journal article" date="2017" name="Genome Biol.">
        <title>New reference genome sequences of hot pepper reveal the massive evolution of plant disease-resistance genes by retroduplication.</title>
        <authorList>
            <person name="Kim S."/>
            <person name="Park J."/>
            <person name="Yeom S.I."/>
            <person name="Kim Y.M."/>
            <person name="Seo E."/>
            <person name="Kim K.T."/>
            <person name="Kim M.S."/>
            <person name="Lee J.M."/>
            <person name="Cheong K."/>
            <person name="Shin H.S."/>
            <person name="Kim S.B."/>
            <person name="Han K."/>
            <person name="Lee J."/>
            <person name="Park M."/>
            <person name="Lee H.A."/>
            <person name="Lee H.Y."/>
            <person name="Lee Y."/>
            <person name="Oh S."/>
            <person name="Lee J.H."/>
            <person name="Choi E."/>
            <person name="Choi E."/>
            <person name="Lee S.E."/>
            <person name="Jeon J."/>
            <person name="Kim H."/>
            <person name="Choi G."/>
            <person name="Song H."/>
            <person name="Lee J."/>
            <person name="Lee S.C."/>
            <person name="Kwon J.K."/>
            <person name="Lee H.Y."/>
            <person name="Koo N."/>
            <person name="Hong Y."/>
            <person name="Kim R.W."/>
            <person name="Kang W.H."/>
            <person name="Huh J.H."/>
            <person name="Kang B.C."/>
            <person name="Yang T.J."/>
            <person name="Lee Y.H."/>
            <person name="Bennetzen J.L."/>
            <person name="Choi D."/>
        </authorList>
    </citation>
    <scope>NUCLEOTIDE SEQUENCE [LARGE SCALE GENOMIC DNA]</scope>
    <source>
        <strain evidence="6">cv. PBC81</strain>
    </source>
</reference>
<evidence type="ECO:0000256" key="4">
    <source>
        <dbReference type="ARBA" id="ARBA00022840"/>
    </source>
</evidence>
<dbReference type="STRING" id="33114.A0A2G2XEC8"/>
<dbReference type="OrthoDB" id="1938112at2759"/>
<dbReference type="GO" id="GO:0005524">
    <property type="term" value="F:ATP binding"/>
    <property type="evidence" value="ECO:0007669"/>
    <property type="project" value="UniProtKB-KW"/>
</dbReference>
<evidence type="ECO:0000256" key="3">
    <source>
        <dbReference type="ARBA" id="ARBA00022777"/>
    </source>
</evidence>
<keyword evidence="6" id="KW-1185">Reference proteome</keyword>
<dbReference type="GO" id="GO:0016301">
    <property type="term" value="F:kinase activity"/>
    <property type="evidence" value="ECO:0007669"/>
    <property type="project" value="UniProtKB-KW"/>
</dbReference>
<dbReference type="AlphaFoldDB" id="A0A2G2XEC8"/>
<evidence type="ECO:0000313" key="5">
    <source>
        <dbReference type="EMBL" id="PHT55837.1"/>
    </source>
</evidence>
<reference evidence="6" key="2">
    <citation type="journal article" date="2017" name="J. Anim. Genet.">
        <title>Multiple reference genome sequences of hot pepper reveal the massive evolution of plant disease resistance genes by retroduplication.</title>
        <authorList>
            <person name="Kim S."/>
            <person name="Park J."/>
            <person name="Yeom S.-I."/>
            <person name="Kim Y.-M."/>
            <person name="Seo E."/>
            <person name="Kim K.-T."/>
            <person name="Kim M.-S."/>
            <person name="Lee J.M."/>
            <person name="Cheong K."/>
            <person name="Shin H.-S."/>
            <person name="Kim S.-B."/>
            <person name="Han K."/>
            <person name="Lee J."/>
            <person name="Park M."/>
            <person name="Lee H.-A."/>
            <person name="Lee H.-Y."/>
            <person name="Lee Y."/>
            <person name="Oh S."/>
            <person name="Lee J.H."/>
            <person name="Choi E."/>
            <person name="Choi E."/>
            <person name="Lee S.E."/>
            <person name="Jeon J."/>
            <person name="Kim H."/>
            <person name="Choi G."/>
            <person name="Song H."/>
            <person name="Lee J."/>
            <person name="Lee S.-C."/>
            <person name="Kwon J.-K."/>
            <person name="Lee H.-Y."/>
            <person name="Koo N."/>
            <person name="Hong Y."/>
            <person name="Kim R.W."/>
            <person name="Kang W.-H."/>
            <person name="Huh J.H."/>
            <person name="Kang B.-C."/>
            <person name="Yang T.-J."/>
            <person name="Lee Y.-H."/>
            <person name="Bennetzen J.L."/>
            <person name="Choi D."/>
        </authorList>
    </citation>
    <scope>NUCLEOTIDE SEQUENCE [LARGE SCALE GENOMIC DNA]</scope>
    <source>
        <strain evidence="6">cv. PBC81</strain>
    </source>
</reference>
<keyword evidence="2" id="KW-0547">Nucleotide-binding</keyword>
<dbReference type="Proteomes" id="UP000224567">
    <property type="component" value="Unassembled WGS sequence"/>
</dbReference>
<sequence>MQGFIFLHFEGLILSKKKKDAEFSYLRSAFMSIYQCIPNLLSSSAGGYSIVFTGPSPQSKMFLAFAFFFKANKSSGVNSLLTFLTYSPSTVFIFIGIVGPSALDLQRQGKLMELVDETLGSDFKQDEALRMINVALLCINPSPELRPTMSAVVKILEDHHIDLPEFNNLESRFCDDDVFRFQGLRDKQVQGDAPLEPAANTFSFLQYYRKKFLFHCLSTSA</sequence>
<proteinExistence type="predicted"/>